<keyword evidence="9" id="KW-0963">Cytoplasm</keyword>
<dbReference type="InterPro" id="IPR000819">
    <property type="entry name" value="Peptidase_M17_C"/>
</dbReference>
<dbReference type="InterPro" id="IPR011356">
    <property type="entry name" value="Leucine_aapep/pepB"/>
</dbReference>
<dbReference type="InterPro" id="IPR043472">
    <property type="entry name" value="Macro_dom-like"/>
</dbReference>
<gene>
    <name evidence="9" type="primary">pepA</name>
    <name evidence="11" type="ORF">FHW12_002713</name>
</gene>
<evidence type="ECO:0000256" key="8">
    <source>
        <dbReference type="ARBA" id="ARBA00023211"/>
    </source>
</evidence>
<keyword evidence="8 9" id="KW-0464">Manganese</keyword>
<feature type="binding site" evidence="9">
    <location>
        <position position="349"/>
    </location>
    <ligand>
        <name>Mn(2+)</name>
        <dbReference type="ChEBI" id="CHEBI:29035"/>
        <label>1</label>
    </ligand>
</feature>
<dbReference type="PANTHER" id="PTHR11963">
    <property type="entry name" value="LEUCINE AMINOPEPTIDASE-RELATED"/>
    <property type="match status" value="1"/>
</dbReference>
<evidence type="ECO:0000256" key="1">
    <source>
        <dbReference type="ARBA" id="ARBA00000135"/>
    </source>
</evidence>
<dbReference type="Pfam" id="PF02789">
    <property type="entry name" value="Peptidase_M17_N"/>
    <property type="match status" value="1"/>
</dbReference>
<feature type="domain" description="Cytosol aminopeptidase" evidence="10">
    <location>
        <begin position="347"/>
        <end position="354"/>
    </location>
</feature>
<protein>
    <recommendedName>
        <fullName evidence="9">Probable cytosol aminopeptidase</fullName>
        <ecNumber evidence="9">3.4.11.1</ecNumber>
    </recommendedName>
    <alternativeName>
        <fullName evidence="9">Leucine aminopeptidase</fullName>
        <shortName evidence="9">LAP</shortName>
        <ecNumber evidence="9">3.4.11.10</ecNumber>
    </alternativeName>
    <alternativeName>
        <fullName evidence="9">Leucyl aminopeptidase</fullName>
    </alternativeName>
</protein>
<evidence type="ECO:0000256" key="2">
    <source>
        <dbReference type="ARBA" id="ARBA00000967"/>
    </source>
</evidence>
<dbReference type="SUPFAM" id="SSF52949">
    <property type="entry name" value="Macro domain-like"/>
    <property type="match status" value="1"/>
</dbReference>
<feature type="active site" evidence="9">
    <location>
        <position position="353"/>
    </location>
</feature>
<feature type="active site" evidence="9">
    <location>
        <position position="279"/>
    </location>
</feature>
<keyword evidence="4 9" id="KW-0031">Aminopeptidase</keyword>
<dbReference type="PROSITE" id="PS00631">
    <property type="entry name" value="CYTOSOL_AP"/>
    <property type="match status" value="1"/>
</dbReference>
<comment type="catalytic activity">
    <reaction evidence="2 9">
        <text>Release of an N-terminal amino acid, preferentially leucine, but not glutamic or aspartic acids.</text>
        <dbReference type="EC" id="3.4.11.10"/>
    </reaction>
</comment>
<evidence type="ECO:0000256" key="9">
    <source>
        <dbReference type="HAMAP-Rule" id="MF_00181"/>
    </source>
</evidence>
<comment type="caution">
    <text evidence="11">The sequence shown here is derived from an EMBL/GenBank/DDBJ whole genome shotgun (WGS) entry which is preliminary data.</text>
</comment>
<dbReference type="NCBIfam" id="NF002077">
    <property type="entry name" value="PRK00913.2-4"/>
    <property type="match status" value="1"/>
</dbReference>
<feature type="binding site" evidence="9">
    <location>
        <position position="272"/>
    </location>
    <ligand>
        <name>Mn(2+)</name>
        <dbReference type="ChEBI" id="CHEBI:29035"/>
        <label>2</label>
    </ligand>
</feature>
<comment type="catalytic activity">
    <reaction evidence="1 9">
        <text>Release of an N-terminal amino acid, Xaa-|-Yaa-, in which Xaa is preferably Leu, but may be other amino acids including Pro although not Arg or Lys, and Yaa may be Pro. Amino acid amides and methyl esters are also readily hydrolyzed, but rates on arylamides are exceedingly low.</text>
        <dbReference type="EC" id="3.4.11.1"/>
    </reaction>
</comment>
<keyword evidence="12" id="KW-1185">Reference proteome</keyword>
<evidence type="ECO:0000259" key="10">
    <source>
        <dbReference type="PROSITE" id="PS00631"/>
    </source>
</evidence>
<comment type="cofactor">
    <cofactor evidence="9">
        <name>Mn(2+)</name>
        <dbReference type="ChEBI" id="CHEBI:29035"/>
    </cofactor>
    <text evidence="9">Binds 2 manganese ions per subunit.</text>
</comment>
<dbReference type="FunFam" id="3.40.630.10:FF:000004">
    <property type="entry name" value="Probable cytosol aminopeptidase"/>
    <property type="match status" value="1"/>
</dbReference>
<name>A0A839F5X0_9GAMM</name>
<dbReference type="GO" id="GO:0030145">
    <property type="term" value="F:manganese ion binding"/>
    <property type="evidence" value="ECO:0007669"/>
    <property type="project" value="UniProtKB-UniRule"/>
</dbReference>
<comment type="similarity">
    <text evidence="3 9">Belongs to the peptidase M17 family.</text>
</comment>
<feature type="binding site" evidence="9">
    <location>
        <position position="351"/>
    </location>
    <ligand>
        <name>Mn(2+)</name>
        <dbReference type="ChEBI" id="CHEBI:29035"/>
        <label>1</label>
    </ligand>
</feature>
<dbReference type="GO" id="GO:0006508">
    <property type="term" value="P:proteolysis"/>
    <property type="evidence" value="ECO:0007669"/>
    <property type="project" value="UniProtKB-KW"/>
</dbReference>
<comment type="function">
    <text evidence="9">Presumably involved in the processing and regular turnover of intracellular proteins. Catalyzes the removal of unsubstituted N-terminal amino acids from various peptides.</text>
</comment>
<evidence type="ECO:0000256" key="6">
    <source>
        <dbReference type="ARBA" id="ARBA00022723"/>
    </source>
</evidence>
<proteinExistence type="inferred from homology"/>
<dbReference type="Gene3D" id="3.40.220.10">
    <property type="entry name" value="Leucine Aminopeptidase, subunit E, domain 1"/>
    <property type="match status" value="1"/>
</dbReference>
<dbReference type="Proteomes" id="UP000550401">
    <property type="component" value="Unassembled WGS sequence"/>
</dbReference>
<evidence type="ECO:0000313" key="12">
    <source>
        <dbReference type="Proteomes" id="UP000550401"/>
    </source>
</evidence>
<keyword evidence="7 9" id="KW-0378">Hydrolase</keyword>
<dbReference type="HAMAP" id="MF_00181">
    <property type="entry name" value="Cytosol_peptidase_M17"/>
    <property type="match status" value="1"/>
</dbReference>
<dbReference type="SUPFAM" id="SSF53187">
    <property type="entry name" value="Zn-dependent exopeptidases"/>
    <property type="match status" value="1"/>
</dbReference>
<dbReference type="NCBIfam" id="NF002073">
    <property type="entry name" value="PRK00913.1-2"/>
    <property type="match status" value="1"/>
</dbReference>
<dbReference type="CDD" id="cd00433">
    <property type="entry name" value="Peptidase_M17"/>
    <property type="match status" value="1"/>
</dbReference>
<dbReference type="EC" id="3.4.11.10" evidence="9"/>
<reference evidence="11 12" key="1">
    <citation type="submission" date="2020-07" db="EMBL/GenBank/DDBJ databases">
        <title>Genomic Encyclopedia of Type Strains, Phase IV (KMG-V): Genome sequencing to study the core and pangenomes of soil and plant-associated prokaryotes.</title>
        <authorList>
            <person name="Whitman W."/>
        </authorList>
    </citation>
    <scope>NUCLEOTIDE SEQUENCE [LARGE SCALE GENOMIC DNA]</scope>
    <source>
        <strain evidence="11 12">RH2WT43</strain>
    </source>
</reference>
<dbReference type="Gene3D" id="3.40.630.10">
    <property type="entry name" value="Zn peptidases"/>
    <property type="match status" value="1"/>
</dbReference>
<accession>A0A839F5X0</accession>
<keyword evidence="6 9" id="KW-0479">Metal-binding</keyword>
<sequence length="496" mass="51798">MTTLKFSIRSDAPESAATPCLVVGIHEERVLGAAAQRVDATSGGAIRRLVESGDASGKAGTSIVLFGLPGVAAERVLVVGLGDQKKFDAAAYHRAVNDAARALKALPVASAYSTLAELGVPGRDDAWKLRTAALAADAQAYRYTATFKPKEAAKTPQLQAVEFAAPVSAARALAEAGAIAAGVRFAKELGNLPPNICNPSYVAAQAKQIADAHAGVTLEVLEREDMAKLGMGSLLGVAQGSANPPKLVVLRWQGKGDQSRPYALVGKGITFDTGGISLKPGAGMEEMKFDMCGAAGVLGAFLAAVELKLPLNLVCIVPAVENMPDGNAYRPSDILTSMSGLTIEVLNTDAEGRLILCDALTYAQKFDPEVIIDAATLTGACVIALGKHASGLMTKDDELADQLLVAGTLTHDRAWRLPLWDDYQGQLESGFADVANIGGKNAGAITAGCFLARFTNGRRWAHLDIAGTAWDEGRKGLATGRPVPLLVQYLIDRSAK</sequence>
<keyword evidence="5 9" id="KW-0645">Protease</keyword>
<dbReference type="Pfam" id="PF00883">
    <property type="entry name" value="Peptidase_M17"/>
    <property type="match status" value="1"/>
</dbReference>
<dbReference type="PANTHER" id="PTHR11963:SF23">
    <property type="entry name" value="CYTOSOL AMINOPEPTIDASE"/>
    <property type="match status" value="1"/>
</dbReference>
<evidence type="ECO:0000313" key="11">
    <source>
        <dbReference type="EMBL" id="MBA8888480.1"/>
    </source>
</evidence>
<feature type="binding site" evidence="9">
    <location>
        <position position="267"/>
    </location>
    <ligand>
        <name>Mn(2+)</name>
        <dbReference type="ChEBI" id="CHEBI:29035"/>
        <label>2</label>
    </ligand>
</feature>
<dbReference type="PRINTS" id="PR00481">
    <property type="entry name" value="LAMNOPPTDASE"/>
</dbReference>
<dbReference type="RefSeq" id="WP_182531529.1">
    <property type="nucleotide sequence ID" value="NZ_JACGXL010000004.1"/>
</dbReference>
<dbReference type="EC" id="3.4.11.1" evidence="9"/>
<evidence type="ECO:0000256" key="3">
    <source>
        <dbReference type="ARBA" id="ARBA00009528"/>
    </source>
</evidence>
<evidence type="ECO:0000256" key="7">
    <source>
        <dbReference type="ARBA" id="ARBA00022801"/>
    </source>
</evidence>
<dbReference type="GO" id="GO:0005737">
    <property type="term" value="C:cytoplasm"/>
    <property type="evidence" value="ECO:0007669"/>
    <property type="project" value="UniProtKB-SubCell"/>
</dbReference>
<dbReference type="GO" id="GO:0070006">
    <property type="term" value="F:metalloaminopeptidase activity"/>
    <property type="evidence" value="ECO:0007669"/>
    <property type="project" value="InterPro"/>
</dbReference>
<organism evidence="11 12">
    <name type="scientific">Dokdonella fugitiva</name>
    <dbReference type="NCBI Taxonomy" id="328517"/>
    <lineage>
        <taxon>Bacteria</taxon>
        <taxon>Pseudomonadati</taxon>
        <taxon>Pseudomonadota</taxon>
        <taxon>Gammaproteobacteria</taxon>
        <taxon>Lysobacterales</taxon>
        <taxon>Rhodanobacteraceae</taxon>
        <taxon>Dokdonella</taxon>
    </lineage>
</organism>
<evidence type="ECO:0000256" key="5">
    <source>
        <dbReference type="ARBA" id="ARBA00022670"/>
    </source>
</evidence>
<feature type="binding site" evidence="9">
    <location>
        <position position="290"/>
    </location>
    <ligand>
        <name>Mn(2+)</name>
        <dbReference type="ChEBI" id="CHEBI:29035"/>
        <label>2</label>
    </ligand>
</feature>
<dbReference type="InterPro" id="IPR023042">
    <property type="entry name" value="Peptidase_M17_leu_NH2_pept"/>
</dbReference>
<dbReference type="NCBIfam" id="NF002074">
    <property type="entry name" value="PRK00913.1-4"/>
    <property type="match status" value="1"/>
</dbReference>
<dbReference type="InterPro" id="IPR008283">
    <property type="entry name" value="Peptidase_M17_N"/>
</dbReference>
<feature type="binding site" evidence="9">
    <location>
        <position position="351"/>
    </location>
    <ligand>
        <name>Mn(2+)</name>
        <dbReference type="ChEBI" id="CHEBI:29035"/>
        <label>2</label>
    </ligand>
</feature>
<dbReference type="EMBL" id="JACGXL010000004">
    <property type="protein sequence ID" value="MBA8888480.1"/>
    <property type="molecule type" value="Genomic_DNA"/>
</dbReference>
<dbReference type="AlphaFoldDB" id="A0A839F5X0"/>
<evidence type="ECO:0000256" key="4">
    <source>
        <dbReference type="ARBA" id="ARBA00022438"/>
    </source>
</evidence>
<comment type="subcellular location">
    <subcellularLocation>
        <location evidence="9">Cytoplasm</location>
    </subcellularLocation>
</comment>
<feature type="binding site" evidence="9">
    <location>
        <position position="272"/>
    </location>
    <ligand>
        <name>Mn(2+)</name>
        <dbReference type="ChEBI" id="CHEBI:29035"/>
        <label>1</label>
    </ligand>
</feature>